<reference evidence="2 3" key="1">
    <citation type="submission" date="2017-04" db="EMBL/GenBank/DDBJ databases">
        <title>Draft genome sequence of Marssonina coronaria NL1: causal agent of apple blotch.</title>
        <authorList>
            <person name="Cheng Q."/>
        </authorList>
    </citation>
    <scope>NUCLEOTIDE SEQUENCE [LARGE SCALE GENOMIC DNA]</scope>
    <source>
        <strain evidence="2 3">NL1</strain>
    </source>
</reference>
<evidence type="ECO:0000313" key="3">
    <source>
        <dbReference type="Proteomes" id="UP000242519"/>
    </source>
</evidence>
<dbReference type="InParanoid" id="A0A218Z7J4"/>
<evidence type="ECO:0000313" key="2">
    <source>
        <dbReference type="EMBL" id="OWP03215.1"/>
    </source>
</evidence>
<gene>
    <name evidence="2" type="ORF">B2J93_7084</name>
</gene>
<dbReference type="Proteomes" id="UP000242519">
    <property type="component" value="Unassembled WGS sequence"/>
</dbReference>
<proteinExistence type="predicted"/>
<comment type="caution">
    <text evidence="2">The sequence shown here is derived from an EMBL/GenBank/DDBJ whole genome shotgun (WGS) entry which is preliminary data.</text>
</comment>
<name>A0A218Z7J4_9HELO</name>
<evidence type="ECO:0000256" key="1">
    <source>
        <dbReference type="SAM" id="MobiDB-lite"/>
    </source>
</evidence>
<sequence>MDRKNRKDRMGSMDRKQGKARPEARTAFQPHPLHQTSTHMLRGERSALASQLGSRGMKCPRRLLKVWLELGEWDMAEMGSVGSGGAGTWFVGGSSWGMRRVHARWSPGESMGGLEGRDDGFLWADDSKFGLLCPA</sequence>
<protein>
    <submittedName>
        <fullName evidence="2">Uncharacterized protein</fullName>
    </submittedName>
</protein>
<feature type="compositionally biased region" description="Basic and acidic residues" evidence="1">
    <location>
        <begin position="1"/>
        <end position="24"/>
    </location>
</feature>
<dbReference type="AlphaFoldDB" id="A0A218Z7J4"/>
<organism evidence="2 3">
    <name type="scientific">Diplocarpon coronariae</name>
    <dbReference type="NCBI Taxonomy" id="2795749"/>
    <lineage>
        <taxon>Eukaryota</taxon>
        <taxon>Fungi</taxon>
        <taxon>Dikarya</taxon>
        <taxon>Ascomycota</taxon>
        <taxon>Pezizomycotina</taxon>
        <taxon>Leotiomycetes</taxon>
        <taxon>Helotiales</taxon>
        <taxon>Drepanopezizaceae</taxon>
        <taxon>Diplocarpon</taxon>
    </lineage>
</organism>
<dbReference type="EMBL" id="MZNU01000179">
    <property type="protein sequence ID" value="OWP03215.1"/>
    <property type="molecule type" value="Genomic_DNA"/>
</dbReference>
<keyword evidence="3" id="KW-1185">Reference proteome</keyword>
<accession>A0A218Z7J4</accession>
<feature type="region of interest" description="Disordered" evidence="1">
    <location>
        <begin position="1"/>
        <end position="40"/>
    </location>
</feature>